<comment type="caution">
    <text evidence="1">The sequence shown here is derived from an EMBL/GenBank/DDBJ whole genome shotgun (WGS) entry which is preliminary data.</text>
</comment>
<feature type="non-terminal residue" evidence="1">
    <location>
        <position position="1"/>
    </location>
</feature>
<dbReference type="EMBL" id="JAWJZF010000266">
    <property type="protein sequence ID" value="MDX2291792.1"/>
    <property type="molecule type" value="Genomic_DNA"/>
</dbReference>
<dbReference type="PANTHER" id="PTHR21089:SF1">
    <property type="entry name" value="BIFUNCTIONAL 3-DEHYDROQUINATE DEHYDRATASE_SHIKIMATE DEHYDROGENASE, CHLOROPLASTIC"/>
    <property type="match status" value="1"/>
</dbReference>
<dbReference type="InterPro" id="IPR036291">
    <property type="entry name" value="NAD(P)-bd_dom_sf"/>
</dbReference>
<dbReference type="InterPro" id="IPR022893">
    <property type="entry name" value="Shikimate_DH_fam"/>
</dbReference>
<accession>A0ABU4K224</accession>
<reference evidence="1 2" key="1">
    <citation type="submission" date="2023-10" db="EMBL/GenBank/DDBJ databases">
        <authorList>
            <person name="Wang X.X."/>
        </authorList>
    </citation>
    <scope>NUCLEOTIDE SEQUENCE [LARGE SCALE GENOMIC DNA]</scope>
    <source>
        <strain evidence="1 2">NBRC 12816</strain>
    </source>
</reference>
<dbReference type="Proteomes" id="UP001278571">
    <property type="component" value="Unassembled WGS sequence"/>
</dbReference>
<evidence type="ECO:0008006" key="3">
    <source>
        <dbReference type="Google" id="ProtNLM"/>
    </source>
</evidence>
<dbReference type="SUPFAM" id="SSF51735">
    <property type="entry name" value="NAD(P)-binding Rossmann-fold domains"/>
    <property type="match status" value="1"/>
</dbReference>
<evidence type="ECO:0000313" key="1">
    <source>
        <dbReference type="EMBL" id="MDX2291792.1"/>
    </source>
</evidence>
<protein>
    <recommendedName>
        <fullName evidence="3">Shikimate dehydrogenase</fullName>
    </recommendedName>
</protein>
<dbReference type="RefSeq" id="WP_369293335.1">
    <property type="nucleotide sequence ID" value="NZ_JAWJZF010000266.1"/>
</dbReference>
<proteinExistence type="predicted"/>
<gene>
    <name evidence="1" type="ORF">R2363_06345</name>
</gene>
<keyword evidence="2" id="KW-1185">Reference proteome</keyword>
<dbReference type="PANTHER" id="PTHR21089">
    <property type="entry name" value="SHIKIMATE DEHYDROGENASE"/>
    <property type="match status" value="1"/>
</dbReference>
<evidence type="ECO:0000313" key="2">
    <source>
        <dbReference type="Proteomes" id="UP001278571"/>
    </source>
</evidence>
<name>A0ABU4K224_9ACTN</name>
<dbReference type="Gene3D" id="3.40.50.720">
    <property type="entry name" value="NAD(P)-binding Rossmann-like Domain"/>
    <property type="match status" value="1"/>
</dbReference>
<sequence>MQQYLLIINTSPVGQYPNIHDAPNLPYQYIGAKHHLFDLIYNPTETKFLQLGREQGASTQNGQEMLVIQAEESWRIWNS</sequence>
<organism evidence="1 2">
    <name type="scientific">Streptomyces roseolus</name>
    <dbReference type="NCBI Taxonomy" id="67358"/>
    <lineage>
        <taxon>Bacteria</taxon>
        <taxon>Bacillati</taxon>
        <taxon>Actinomycetota</taxon>
        <taxon>Actinomycetes</taxon>
        <taxon>Kitasatosporales</taxon>
        <taxon>Streptomycetaceae</taxon>
        <taxon>Streptomyces</taxon>
    </lineage>
</organism>